<keyword evidence="6" id="KW-1185">Reference proteome</keyword>
<feature type="region of interest" description="Disordered" evidence="3">
    <location>
        <begin position="217"/>
        <end position="254"/>
    </location>
</feature>
<dbReference type="InterPro" id="IPR047057">
    <property type="entry name" value="MerR_fam"/>
</dbReference>
<keyword evidence="5" id="KW-0346">Stress response</keyword>
<evidence type="ECO:0000256" key="2">
    <source>
        <dbReference type="SAM" id="Coils"/>
    </source>
</evidence>
<dbReference type="PANTHER" id="PTHR30204">
    <property type="entry name" value="REDOX-CYCLING DRUG-SENSING TRANSCRIPTIONAL ACTIVATOR SOXR"/>
    <property type="match status" value="1"/>
</dbReference>
<dbReference type="CDD" id="cd04766">
    <property type="entry name" value="HTH_HspR"/>
    <property type="match status" value="2"/>
</dbReference>
<comment type="caution">
    <text evidence="5">The sequence shown here is derived from an EMBL/GenBank/DDBJ whole genome shotgun (WGS) entry which is preliminary data.</text>
</comment>
<dbReference type="Pfam" id="PF13411">
    <property type="entry name" value="MerR_1"/>
    <property type="match status" value="2"/>
</dbReference>
<feature type="domain" description="HTH merR-type" evidence="4">
    <location>
        <begin position="10"/>
        <end position="79"/>
    </location>
</feature>
<keyword evidence="1" id="KW-0238">DNA-binding</keyword>
<organism evidence="5 6">
    <name type="scientific">Deinococcus navajonensis</name>
    <dbReference type="NCBI Taxonomy" id="309884"/>
    <lineage>
        <taxon>Bacteria</taxon>
        <taxon>Thermotogati</taxon>
        <taxon>Deinococcota</taxon>
        <taxon>Deinococci</taxon>
        <taxon>Deinococcales</taxon>
        <taxon>Deinococcaceae</taxon>
        <taxon>Deinococcus</taxon>
    </lineage>
</organism>
<evidence type="ECO:0000313" key="6">
    <source>
        <dbReference type="Proteomes" id="UP001595998"/>
    </source>
</evidence>
<gene>
    <name evidence="5" type="primary">hspR</name>
    <name evidence="5" type="ORF">ACFOZ9_07350</name>
</gene>
<dbReference type="NCBIfam" id="NF047375">
    <property type="entry name" value="HeatShock_HspR"/>
    <property type="match status" value="2"/>
</dbReference>
<evidence type="ECO:0000259" key="4">
    <source>
        <dbReference type="PROSITE" id="PS50937"/>
    </source>
</evidence>
<dbReference type="NCBIfam" id="NF047377">
    <property type="entry name" value="heat_HspR_dupli"/>
    <property type="match status" value="1"/>
</dbReference>
<feature type="domain" description="HTH merR-type" evidence="4">
    <location>
        <begin position="125"/>
        <end position="194"/>
    </location>
</feature>
<dbReference type="InterPro" id="IPR000551">
    <property type="entry name" value="MerR-type_HTH_dom"/>
</dbReference>
<dbReference type="PANTHER" id="PTHR30204:SF58">
    <property type="entry name" value="HTH-TYPE TRANSCRIPTIONAL REGULATOR YFMP"/>
    <property type="match status" value="1"/>
</dbReference>
<reference evidence="6" key="1">
    <citation type="journal article" date="2019" name="Int. J. Syst. Evol. Microbiol.">
        <title>The Global Catalogue of Microorganisms (GCM) 10K type strain sequencing project: providing services to taxonomists for standard genome sequencing and annotation.</title>
        <authorList>
            <consortium name="The Broad Institute Genomics Platform"/>
            <consortium name="The Broad Institute Genome Sequencing Center for Infectious Disease"/>
            <person name="Wu L."/>
            <person name="Ma J."/>
        </authorList>
    </citation>
    <scope>NUCLEOTIDE SEQUENCE [LARGE SCALE GENOMIC DNA]</scope>
    <source>
        <strain evidence="6">CCUG 56029</strain>
    </source>
</reference>
<dbReference type="PROSITE" id="PS50937">
    <property type="entry name" value="HTH_MERR_2"/>
    <property type="match status" value="2"/>
</dbReference>
<dbReference type="SUPFAM" id="SSF46955">
    <property type="entry name" value="Putative DNA-binding domain"/>
    <property type="match status" value="2"/>
</dbReference>
<keyword evidence="2" id="KW-0175">Coiled coil</keyword>
<accession>A0ABV8XMN5</accession>
<dbReference type="SMART" id="SM00422">
    <property type="entry name" value="HTH_MERR"/>
    <property type="match status" value="2"/>
</dbReference>
<feature type="coiled-coil region" evidence="2">
    <location>
        <begin position="76"/>
        <end position="107"/>
    </location>
</feature>
<dbReference type="EMBL" id="JBHSEH010000005">
    <property type="protein sequence ID" value="MFC4426027.1"/>
    <property type="molecule type" value="Genomic_DNA"/>
</dbReference>
<dbReference type="InterPro" id="IPR009061">
    <property type="entry name" value="DNA-bd_dom_put_sf"/>
</dbReference>
<protein>
    <submittedName>
        <fullName evidence="5">Heat shock protein transcriptional repressor HspR, fused homodimer type</fullName>
    </submittedName>
</protein>
<evidence type="ECO:0000256" key="3">
    <source>
        <dbReference type="SAM" id="MobiDB-lite"/>
    </source>
</evidence>
<dbReference type="RefSeq" id="WP_380037998.1">
    <property type="nucleotide sequence ID" value="NZ_JBHSEH010000005.1"/>
</dbReference>
<dbReference type="Proteomes" id="UP001595998">
    <property type="component" value="Unassembled WGS sequence"/>
</dbReference>
<dbReference type="Gene3D" id="1.10.1660.10">
    <property type="match status" value="2"/>
</dbReference>
<sequence>MASDPKHRPVYVISVAAELVDMHPQTLRLYERKGLIRPGRSGGKTRLYSDRDIEHLREIRRLTQELGVNLAGVEEVMRLQHELDDLQGEFEAEIQRIEGELRDQQARPQALPAPDGHLDPRDRPVYVISIAAELVDMHPQTLRLYERKQLIRPGRSSGKTRLYSERDIEHLREIRRLTQELGVNLAGVEEIMRLRHELDGAKSQLEGNVRRLQDDISDRMTKWRTLPTTEEAASADDQAPADQDTETPGRHRTR</sequence>
<evidence type="ECO:0000256" key="1">
    <source>
        <dbReference type="ARBA" id="ARBA00023125"/>
    </source>
</evidence>
<proteinExistence type="predicted"/>
<evidence type="ECO:0000313" key="5">
    <source>
        <dbReference type="EMBL" id="MFC4426027.1"/>
    </source>
</evidence>
<name>A0ABV8XMN5_9DEIO</name>